<dbReference type="InParanoid" id="D7T407"/>
<dbReference type="HOGENOM" id="CLU_129534_4_0_1"/>
<name>D7T407_VITVI</name>
<sequence>MELWHKMIFPVRRAWLAVSSRVKARKNGGGLLKLHDDVQTCEYDDVHRMWNMMLSRSESEHGSQHTKRKHRPFWRVFVWSNHNSSSSFSAKHA</sequence>
<dbReference type="OMA" id="EMMIMAT"/>
<dbReference type="eggNOG" id="ENOG502S4HK">
    <property type="taxonomic scope" value="Eukaryota"/>
</dbReference>
<reference evidence="2" key="1">
    <citation type="journal article" date="2007" name="Nature">
        <title>The grapevine genome sequence suggests ancestral hexaploidization in major angiosperm phyla.</title>
        <authorList>
            <consortium name="The French-Italian Public Consortium for Grapevine Genome Characterization."/>
            <person name="Jaillon O."/>
            <person name="Aury J.-M."/>
            <person name="Noel B."/>
            <person name="Policriti A."/>
            <person name="Clepet C."/>
            <person name="Casagrande A."/>
            <person name="Choisne N."/>
            <person name="Aubourg S."/>
            <person name="Vitulo N."/>
            <person name="Jubin C."/>
            <person name="Vezzi A."/>
            <person name="Legeai F."/>
            <person name="Hugueney P."/>
            <person name="Dasilva C."/>
            <person name="Horner D."/>
            <person name="Mica E."/>
            <person name="Jublot D."/>
            <person name="Poulain J."/>
            <person name="Bruyere C."/>
            <person name="Billault A."/>
            <person name="Segurens B."/>
            <person name="Gouyvenoux M."/>
            <person name="Ugarte E."/>
            <person name="Cattonaro F."/>
            <person name="Anthouard V."/>
            <person name="Vico V."/>
            <person name="Del Fabbro C."/>
            <person name="Alaux M."/>
            <person name="Di Gaspero G."/>
            <person name="Dumas V."/>
            <person name="Felice N."/>
            <person name="Paillard S."/>
            <person name="Juman I."/>
            <person name="Moroldo M."/>
            <person name="Scalabrin S."/>
            <person name="Canaguier A."/>
            <person name="Le Clainche I."/>
            <person name="Malacrida G."/>
            <person name="Durand E."/>
            <person name="Pesole G."/>
            <person name="Laucou V."/>
            <person name="Chatelet P."/>
            <person name="Merdinoglu D."/>
            <person name="Delledonne M."/>
            <person name="Pezzotti M."/>
            <person name="Lecharny A."/>
            <person name="Scarpelli C."/>
            <person name="Artiguenave F."/>
            <person name="Pe M.E."/>
            <person name="Valle G."/>
            <person name="Morgante M."/>
            <person name="Caboche M."/>
            <person name="Adam-Blondon A.-F."/>
            <person name="Weissenbach J."/>
            <person name="Quetier F."/>
            <person name="Wincker P."/>
        </authorList>
    </citation>
    <scope>NUCLEOTIDE SEQUENCE [LARGE SCALE GENOMIC DNA]</scope>
    <source>
        <strain evidence="2">cv. Pinot noir / PN40024</strain>
    </source>
</reference>
<evidence type="ECO:0000313" key="1">
    <source>
        <dbReference type="EMBL" id="CBI25239.3"/>
    </source>
</evidence>
<evidence type="ECO:0000313" key="2">
    <source>
        <dbReference type="Proteomes" id="UP000009183"/>
    </source>
</evidence>
<dbReference type="AlphaFoldDB" id="D7T407"/>
<organism evidence="1 2">
    <name type="scientific">Vitis vinifera</name>
    <name type="common">Grape</name>
    <dbReference type="NCBI Taxonomy" id="29760"/>
    <lineage>
        <taxon>Eukaryota</taxon>
        <taxon>Viridiplantae</taxon>
        <taxon>Streptophyta</taxon>
        <taxon>Embryophyta</taxon>
        <taxon>Tracheophyta</taxon>
        <taxon>Spermatophyta</taxon>
        <taxon>Magnoliopsida</taxon>
        <taxon>eudicotyledons</taxon>
        <taxon>Gunneridae</taxon>
        <taxon>Pentapetalae</taxon>
        <taxon>rosids</taxon>
        <taxon>Vitales</taxon>
        <taxon>Vitaceae</taxon>
        <taxon>Viteae</taxon>
        <taxon>Vitis</taxon>
    </lineage>
</organism>
<dbReference type="EMBL" id="FN595513">
    <property type="protein sequence ID" value="CBI25239.3"/>
    <property type="molecule type" value="Genomic_DNA"/>
</dbReference>
<dbReference type="PaxDb" id="29760-VIT_09s0018g01290.t01"/>
<accession>D7T407</accession>
<dbReference type="PANTHER" id="PTHR33181:SF19">
    <property type="entry name" value="OS04G0658200 PROTEIN"/>
    <property type="match status" value="1"/>
</dbReference>
<protein>
    <submittedName>
        <fullName evidence="1">Uncharacterized protein</fullName>
    </submittedName>
</protein>
<dbReference type="Proteomes" id="UP000009183">
    <property type="component" value="Chromosome 9"/>
</dbReference>
<keyword evidence="2" id="KW-1185">Reference proteome</keyword>
<dbReference type="FunCoup" id="D7T407">
    <property type="interactions" value="68"/>
</dbReference>
<dbReference type="OrthoDB" id="689242at2759"/>
<dbReference type="PANTHER" id="PTHR33181">
    <property type="entry name" value="OS01G0778500 PROTEIN"/>
    <property type="match status" value="1"/>
</dbReference>
<gene>
    <name evidence="1" type="ordered locus">VIT_09s0018g01290</name>
</gene>
<proteinExistence type="predicted"/>